<dbReference type="OrthoDB" id="4492293at2759"/>
<feature type="compositionally biased region" description="Polar residues" evidence="5">
    <location>
        <begin position="88"/>
        <end position="104"/>
    </location>
</feature>
<feature type="compositionally biased region" description="Polar residues" evidence="5">
    <location>
        <begin position="1"/>
        <end position="11"/>
    </location>
</feature>
<feature type="compositionally biased region" description="Polar residues" evidence="5">
    <location>
        <begin position="408"/>
        <end position="433"/>
    </location>
</feature>
<dbReference type="InterPro" id="IPR001138">
    <property type="entry name" value="Zn2Cys6_DnaBD"/>
</dbReference>
<accession>A0A319DTK4</accession>
<feature type="compositionally biased region" description="Low complexity" evidence="5">
    <location>
        <begin position="434"/>
        <end position="466"/>
    </location>
</feature>
<dbReference type="InterPro" id="IPR036864">
    <property type="entry name" value="Zn2-C6_fun-type_DNA-bd_sf"/>
</dbReference>
<feature type="region of interest" description="Disordered" evidence="5">
    <location>
        <begin position="344"/>
        <end position="486"/>
    </location>
</feature>
<evidence type="ECO:0000256" key="3">
    <source>
        <dbReference type="ARBA" id="ARBA00023163"/>
    </source>
</evidence>
<dbReference type="GO" id="GO:0003677">
    <property type="term" value="F:DNA binding"/>
    <property type="evidence" value="ECO:0007669"/>
    <property type="project" value="UniProtKB-KW"/>
</dbReference>
<keyword evidence="1" id="KW-0805">Transcription regulation</keyword>
<evidence type="ECO:0000256" key="1">
    <source>
        <dbReference type="ARBA" id="ARBA00023015"/>
    </source>
</evidence>
<keyword evidence="4" id="KW-0539">Nucleus</keyword>
<keyword evidence="3" id="KW-0804">Transcription</keyword>
<dbReference type="AlphaFoldDB" id="A0A319DTK4"/>
<evidence type="ECO:0000256" key="5">
    <source>
        <dbReference type="SAM" id="MobiDB-lite"/>
    </source>
</evidence>
<evidence type="ECO:0000259" key="6">
    <source>
        <dbReference type="PROSITE" id="PS50048"/>
    </source>
</evidence>
<name>A0A319DTK4_ASPSB</name>
<dbReference type="EMBL" id="KZ826427">
    <property type="protein sequence ID" value="PYI01036.1"/>
    <property type="molecule type" value="Genomic_DNA"/>
</dbReference>
<feature type="domain" description="Zn(2)-C6 fungal-type" evidence="6">
    <location>
        <begin position="240"/>
        <end position="270"/>
    </location>
</feature>
<evidence type="ECO:0000256" key="2">
    <source>
        <dbReference type="ARBA" id="ARBA00023125"/>
    </source>
</evidence>
<feature type="compositionally biased region" description="Polar residues" evidence="5">
    <location>
        <begin position="475"/>
        <end position="486"/>
    </location>
</feature>
<evidence type="ECO:0000313" key="7">
    <source>
        <dbReference type="EMBL" id="PYI01036.1"/>
    </source>
</evidence>
<dbReference type="PROSITE" id="PS50048">
    <property type="entry name" value="ZN2_CY6_FUNGAL_2"/>
    <property type="match status" value="1"/>
</dbReference>
<sequence length="685" mass="73744">MTTKRTSNQAGLGNDVTRPPKRAVKAPEPVQDDNPDPPQPDAVAEDTLEADIATDKDETLWPLLGGMEPTGLTPQFALPEYSPGELDSITSPLPNASEVKQANPASADLRNPDPSGEHATVVEGASASKGATRKDASAGDYVPTGDGAPVENQGIKGVAGNPDINEPQQEEEEEEEEGEETTANTKKKRGRPKLKGDKSSGKVGRPRQTARDYSEQVQQKYRQKYAEATANKKPNRTNNACDRCKARRGTCDKNPECCNACKTAKVECKMTDPNTLEVWPRGACRKFKRQVAGLEDLVRQLKYAFHGSQHRVQLLENQLHAAGLVPVQPSHSTPPMPMPMPMPTSVASAPRHHKTPSPYQVGQLTYPDFPNALQANPMPAAPLSNRRTSAPQDSWPAPAYAGYYSLAPPQQQQLTGYNPQQEQSPAQRATQHGPSSSRRNSRSIQPQQPRRRQQQQQQQQPAAPSPLQYHPGRGQPSSQATSVGINNVPSFDHNLNLEAFGLNPAAAAAAAAAHPSLNPSLAQAMFTFPTNGNGQPIYPATPGPLDPAANFAGVNMPGLEHVDTSMGVDYSQFLNDLTDGDFNTYIGASDPNFNGAIDNAFDAAAPPPPMPGSTPGPNPTYPNGNISRRASHSASSSRGMRVHIMTPKEIILEDEAEDKVDDNDCVEIAKPDPLVHEDSAEHAEE</sequence>
<reference evidence="7 8" key="1">
    <citation type="submission" date="2018-02" db="EMBL/GenBank/DDBJ databases">
        <title>The genomes of Aspergillus section Nigri reveals drivers in fungal speciation.</title>
        <authorList>
            <consortium name="DOE Joint Genome Institute"/>
            <person name="Vesth T.C."/>
            <person name="Nybo J."/>
            <person name="Theobald S."/>
            <person name="Brandl J."/>
            <person name="Frisvad J.C."/>
            <person name="Nielsen K.F."/>
            <person name="Lyhne E.K."/>
            <person name="Kogle M.E."/>
            <person name="Kuo A."/>
            <person name="Riley R."/>
            <person name="Clum A."/>
            <person name="Nolan M."/>
            <person name="Lipzen A."/>
            <person name="Salamov A."/>
            <person name="Henrissat B."/>
            <person name="Wiebenga A."/>
            <person name="De vries R.P."/>
            <person name="Grigoriev I.V."/>
            <person name="Mortensen U.H."/>
            <person name="Andersen M.R."/>
            <person name="Baker S.E."/>
        </authorList>
    </citation>
    <scope>NUCLEOTIDE SEQUENCE [LARGE SCALE GENOMIC DNA]</scope>
    <source>
        <strain evidence="7 8">CBS 121057</strain>
    </source>
</reference>
<dbReference type="VEuPathDB" id="FungiDB:BO78DRAFT_391429"/>
<feature type="region of interest" description="Disordered" evidence="5">
    <location>
        <begin position="1"/>
        <end position="220"/>
    </location>
</feature>
<dbReference type="GO" id="GO:0008270">
    <property type="term" value="F:zinc ion binding"/>
    <property type="evidence" value="ECO:0007669"/>
    <property type="project" value="InterPro"/>
</dbReference>
<dbReference type="STRING" id="1448318.A0A319DTK4"/>
<dbReference type="CDD" id="cd00067">
    <property type="entry name" value="GAL4"/>
    <property type="match status" value="1"/>
</dbReference>
<dbReference type="SUPFAM" id="SSF57701">
    <property type="entry name" value="Zn2/Cys6 DNA-binding domain"/>
    <property type="match status" value="1"/>
</dbReference>
<keyword evidence="8" id="KW-1185">Reference proteome</keyword>
<dbReference type="PROSITE" id="PS00463">
    <property type="entry name" value="ZN2_CY6_FUNGAL_1"/>
    <property type="match status" value="1"/>
</dbReference>
<dbReference type="Proteomes" id="UP000248423">
    <property type="component" value="Unassembled WGS sequence"/>
</dbReference>
<evidence type="ECO:0000256" key="4">
    <source>
        <dbReference type="ARBA" id="ARBA00023242"/>
    </source>
</evidence>
<gene>
    <name evidence="7" type="ORF">BO78DRAFT_391429</name>
</gene>
<protein>
    <recommendedName>
        <fullName evidence="6">Zn(2)-C6 fungal-type domain-containing protein</fullName>
    </recommendedName>
</protein>
<keyword evidence="2" id="KW-0238">DNA-binding</keyword>
<dbReference type="GO" id="GO:0009893">
    <property type="term" value="P:positive regulation of metabolic process"/>
    <property type="evidence" value="ECO:0007669"/>
    <property type="project" value="UniProtKB-ARBA"/>
</dbReference>
<proteinExistence type="predicted"/>
<feature type="compositionally biased region" description="Acidic residues" evidence="5">
    <location>
        <begin position="168"/>
        <end position="180"/>
    </location>
</feature>
<feature type="region of interest" description="Disordered" evidence="5">
    <location>
        <begin position="607"/>
        <end position="641"/>
    </location>
</feature>
<evidence type="ECO:0000313" key="8">
    <source>
        <dbReference type="Proteomes" id="UP000248423"/>
    </source>
</evidence>
<feature type="compositionally biased region" description="Low complexity" evidence="5">
    <location>
        <begin position="621"/>
        <end position="638"/>
    </location>
</feature>
<feature type="compositionally biased region" description="Pro residues" evidence="5">
    <location>
        <begin position="607"/>
        <end position="620"/>
    </location>
</feature>
<dbReference type="Gene3D" id="4.10.240.10">
    <property type="entry name" value="Zn(2)-C6 fungal-type DNA-binding domain"/>
    <property type="match status" value="1"/>
</dbReference>
<organism evidence="7 8">
    <name type="scientific">Aspergillus sclerotiicarbonarius (strain CBS 121057 / IBT 28362)</name>
    <dbReference type="NCBI Taxonomy" id="1448318"/>
    <lineage>
        <taxon>Eukaryota</taxon>
        <taxon>Fungi</taxon>
        <taxon>Dikarya</taxon>
        <taxon>Ascomycota</taxon>
        <taxon>Pezizomycotina</taxon>
        <taxon>Eurotiomycetes</taxon>
        <taxon>Eurotiomycetidae</taxon>
        <taxon>Eurotiales</taxon>
        <taxon>Aspergillaceae</taxon>
        <taxon>Aspergillus</taxon>
        <taxon>Aspergillus subgen. Circumdati</taxon>
    </lineage>
</organism>
<dbReference type="GO" id="GO:0000981">
    <property type="term" value="F:DNA-binding transcription factor activity, RNA polymerase II-specific"/>
    <property type="evidence" value="ECO:0007669"/>
    <property type="project" value="InterPro"/>
</dbReference>